<feature type="compositionally biased region" description="Polar residues" evidence="1">
    <location>
        <begin position="10"/>
        <end position="19"/>
    </location>
</feature>
<gene>
    <name evidence="2" type="ORF">RhiirA1_484629</name>
</gene>
<feature type="compositionally biased region" description="Polar residues" evidence="1">
    <location>
        <begin position="27"/>
        <end position="49"/>
    </location>
</feature>
<sequence>PGHIVKNCPDRNNNTTPVVNNGEEKSNPQSTNVGNSNNNQLTQIQQSLAQLIPQETDKDQSLN</sequence>
<evidence type="ECO:0000256" key="1">
    <source>
        <dbReference type="SAM" id="MobiDB-lite"/>
    </source>
</evidence>
<comment type="caution">
    <text evidence="2">The sequence shown here is derived from an EMBL/GenBank/DDBJ whole genome shotgun (WGS) entry which is preliminary data.</text>
</comment>
<name>A0A2N0QJ40_9GLOM</name>
<evidence type="ECO:0000313" key="2">
    <source>
        <dbReference type="EMBL" id="PKC51063.1"/>
    </source>
</evidence>
<dbReference type="Proteomes" id="UP000232688">
    <property type="component" value="Unassembled WGS sequence"/>
</dbReference>
<feature type="non-terminal residue" evidence="2">
    <location>
        <position position="1"/>
    </location>
</feature>
<proteinExistence type="predicted"/>
<evidence type="ECO:0000313" key="3">
    <source>
        <dbReference type="Proteomes" id="UP000232688"/>
    </source>
</evidence>
<reference evidence="2 3" key="1">
    <citation type="submission" date="2017-10" db="EMBL/GenBank/DDBJ databases">
        <title>Extensive intraspecific genome diversity in a model arbuscular mycorrhizal fungus.</title>
        <authorList>
            <person name="Chen E.C.H."/>
            <person name="Morin E."/>
            <person name="Baudet D."/>
            <person name="Noel J."/>
            <person name="Ndikumana S."/>
            <person name="Charron P."/>
            <person name="St-Onge C."/>
            <person name="Giorgi J."/>
            <person name="Grigoriev I.V."/>
            <person name="Roux C."/>
            <person name="Martin F.M."/>
            <person name="Corradi N."/>
        </authorList>
    </citation>
    <scope>NUCLEOTIDE SEQUENCE [LARGE SCALE GENOMIC DNA]</scope>
    <source>
        <strain evidence="2 3">A1</strain>
    </source>
</reference>
<organism evidence="2 3">
    <name type="scientific">Rhizophagus irregularis</name>
    <dbReference type="NCBI Taxonomy" id="588596"/>
    <lineage>
        <taxon>Eukaryota</taxon>
        <taxon>Fungi</taxon>
        <taxon>Fungi incertae sedis</taxon>
        <taxon>Mucoromycota</taxon>
        <taxon>Glomeromycotina</taxon>
        <taxon>Glomeromycetes</taxon>
        <taxon>Glomerales</taxon>
        <taxon>Glomeraceae</taxon>
        <taxon>Rhizophagus</taxon>
    </lineage>
</organism>
<dbReference type="EMBL" id="LLXH01008414">
    <property type="protein sequence ID" value="PKC51063.1"/>
    <property type="molecule type" value="Genomic_DNA"/>
</dbReference>
<feature type="region of interest" description="Disordered" evidence="1">
    <location>
        <begin position="1"/>
        <end position="63"/>
    </location>
</feature>
<dbReference type="AlphaFoldDB" id="A0A2N0QJ40"/>
<protein>
    <submittedName>
        <fullName evidence="2">Uncharacterized protein</fullName>
    </submittedName>
</protein>
<accession>A0A2N0QJ40</accession>
<dbReference type="VEuPathDB" id="FungiDB:RhiirA1_484629"/>
<reference evidence="2 3" key="2">
    <citation type="submission" date="2017-10" db="EMBL/GenBank/DDBJ databases">
        <title>Genome analyses suggest a sexual origin of heterokaryosis in a supposedly ancient asexual fungus.</title>
        <authorList>
            <person name="Corradi N."/>
            <person name="Sedzielewska K."/>
            <person name="Noel J."/>
            <person name="Charron P."/>
            <person name="Farinelli L."/>
            <person name="Marton T."/>
            <person name="Kruger M."/>
            <person name="Pelin A."/>
            <person name="Brachmann A."/>
            <person name="Corradi N."/>
        </authorList>
    </citation>
    <scope>NUCLEOTIDE SEQUENCE [LARGE SCALE GENOMIC DNA]</scope>
    <source>
        <strain evidence="2 3">A1</strain>
    </source>
</reference>